<evidence type="ECO:0000256" key="6">
    <source>
        <dbReference type="ARBA" id="ARBA00023136"/>
    </source>
</evidence>
<keyword evidence="5 7" id="KW-1133">Transmembrane helix</keyword>
<reference evidence="10" key="1">
    <citation type="submission" date="2018-01" db="EMBL/GenBank/DDBJ databases">
        <title>Draft Genome Sequence of the Radioresistant Bacterium Deinococcus aerius TR0125, Isolated from the Higher Atmosphere above Japan.</title>
        <authorList>
            <person name="Satoh K."/>
            <person name="Arai H."/>
            <person name="Sanzen T."/>
            <person name="Kawaguchi Y."/>
            <person name="Hayashi H."/>
            <person name="Yokobori S."/>
            <person name="Yamagishi A."/>
            <person name="Oono Y."/>
            <person name="Narumi I."/>
        </authorList>
    </citation>
    <scope>NUCLEOTIDE SEQUENCE [LARGE SCALE GENOMIC DNA]</scope>
    <source>
        <strain evidence="10">TR0125</strain>
    </source>
</reference>
<evidence type="ECO:0000256" key="1">
    <source>
        <dbReference type="ARBA" id="ARBA00004651"/>
    </source>
</evidence>
<dbReference type="InterPro" id="IPR051393">
    <property type="entry name" value="ABC_transporter_permease"/>
</dbReference>
<proteinExistence type="inferred from homology"/>
<evidence type="ECO:0000256" key="7">
    <source>
        <dbReference type="RuleBase" id="RU363032"/>
    </source>
</evidence>
<evidence type="ECO:0000256" key="4">
    <source>
        <dbReference type="ARBA" id="ARBA00022692"/>
    </source>
</evidence>
<dbReference type="PANTHER" id="PTHR30193:SF1">
    <property type="entry name" value="ABC TRANSPORTER PERMEASE PROTEIN YESP-RELATED"/>
    <property type="match status" value="1"/>
</dbReference>
<dbReference type="AlphaFoldDB" id="A0A2I9DTY9"/>
<dbReference type="PROSITE" id="PS50928">
    <property type="entry name" value="ABC_TM1"/>
    <property type="match status" value="1"/>
</dbReference>
<dbReference type="Gene3D" id="1.10.3720.10">
    <property type="entry name" value="MetI-like"/>
    <property type="match status" value="1"/>
</dbReference>
<evidence type="ECO:0000313" key="10">
    <source>
        <dbReference type="Proteomes" id="UP000236569"/>
    </source>
</evidence>
<evidence type="ECO:0000313" key="9">
    <source>
        <dbReference type="EMBL" id="GBF06147.1"/>
    </source>
</evidence>
<accession>A0A2I9DTY9</accession>
<feature type="transmembrane region" description="Helical" evidence="7">
    <location>
        <begin position="12"/>
        <end position="36"/>
    </location>
</feature>
<keyword evidence="2 7" id="KW-0813">Transport</keyword>
<dbReference type="OrthoDB" id="9778687at2"/>
<dbReference type="Proteomes" id="UP000236569">
    <property type="component" value="Unassembled WGS sequence"/>
</dbReference>
<comment type="caution">
    <text evidence="9">The sequence shown here is derived from an EMBL/GenBank/DDBJ whole genome shotgun (WGS) entry which is preliminary data.</text>
</comment>
<organism evidence="9 10">
    <name type="scientific">Deinococcus aerius</name>
    <dbReference type="NCBI Taxonomy" id="200253"/>
    <lineage>
        <taxon>Bacteria</taxon>
        <taxon>Thermotogati</taxon>
        <taxon>Deinococcota</taxon>
        <taxon>Deinococci</taxon>
        <taxon>Deinococcales</taxon>
        <taxon>Deinococcaceae</taxon>
        <taxon>Deinococcus</taxon>
    </lineage>
</organism>
<comment type="similarity">
    <text evidence="7">Belongs to the binding-protein-dependent transport system permease family.</text>
</comment>
<keyword evidence="3" id="KW-1003">Cell membrane</keyword>
<dbReference type="EMBL" id="BFAG01000007">
    <property type="protein sequence ID" value="GBF06147.1"/>
    <property type="molecule type" value="Genomic_DNA"/>
</dbReference>
<keyword evidence="6 7" id="KW-0472">Membrane</keyword>
<sequence>MARMSRMRRQEALNGYLFIAPWLIGFLAFVAGPMLWSLYASFTNYDVTSRMDWVGLDNYRRLLFDDQLFWISLYNTGFYVLFAVPLSVITGVLIAVLLNQQIPGQRIFRTIFFLPKVLTGVAVLLLWLWVFNPDFGPINVFLRAIGVQNPPLWFSDPTWAKPALVIMSMWGAAGGYIIYLAGLQGIPRHLYEAAQLDGATPVQQFWNVTVPMMSPTIFFKLVTGIAAAFQFWEASLIISDGGKGGPSFSTLFYGLYMWQKAFTEYQMGYASAMAWVLLLITLLLTGIQFFVSRRWVYYEGEARS</sequence>
<dbReference type="PANTHER" id="PTHR30193">
    <property type="entry name" value="ABC TRANSPORTER PERMEASE PROTEIN"/>
    <property type="match status" value="1"/>
</dbReference>
<feature type="transmembrane region" description="Helical" evidence="7">
    <location>
        <begin position="110"/>
        <end position="130"/>
    </location>
</feature>
<dbReference type="SUPFAM" id="SSF160964">
    <property type="entry name" value="MalF N-terminal region-like"/>
    <property type="match status" value="1"/>
</dbReference>
<keyword evidence="10" id="KW-1185">Reference proteome</keyword>
<dbReference type="GO" id="GO:0055085">
    <property type="term" value="P:transmembrane transport"/>
    <property type="evidence" value="ECO:0007669"/>
    <property type="project" value="InterPro"/>
</dbReference>
<evidence type="ECO:0000256" key="2">
    <source>
        <dbReference type="ARBA" id="ARBA00022448"/>
    </source>
</evidence>
<dbReference type="InterPro" id="IPR000515">
    <property type="entry name" value="MetI-like"/>
</dbReference>
<evidence type="ECO:0000259" key="8">
    <source>
        <dbReference type="PROSITE" id="PS50928"/>
    </source>
</evidence>
<gene>
    <name evidence="9" type="ORF">DAERI_070145</name>
</gene>
<dbReference type="GO" id="GO:0005886">
    <property type="term" value="C:plasma membrane"/>
    <property type="evidence" value="ECO:0007669"/>
    <property type="project" value="UniProtKB-SubCell"/>
</dbReference>
<comment type="subcellular location">
    <subcellularLocation>
        <location evidence="1 7">Cell membrane</location>
        <topology evidence="1 7">Multi-pass membrane protein</topology>
    </subcellularLocation>
</comment>
<dbReference type="SUPFAM" id="SSF161098">
    <property type="entry name" value="MetI-like"/>
    <property type="match status" value="1"/>
</dbReference>
<protein>
    <submittedName>
        <fullName evidence="9">Sugar ABC transporter permease</fullName>
    </submittedName>
</protein>
<feature type="domain" description="ABC transmembrane type-1" evidence="8">
    <location>
        <begin position="73"/>
        <end position="288"/>
    </location>
</feature>
<keyword evidence="4 7" id="KW-0812">Transmembrane</keyword>
<name>A0A2I9DTY9_9DEIO</name>
<feature type="transmembrane region" description="Helical" evidence="7">
    <location>
        <begin position="78"/>
        <end position="98"/>
    </location>
</feature>
<dbReference type="Pfam" id="PF00528">
    <property type="entry name" value="BPD_transp_1"/>
    <property type="match status" value="1"/>
</dbReference>
<dbReference type="CDD" id="cd06261">
    <property type="entry name" value="TM_PBP2"/>
    <property type="match status" value="1"/>
</dbReference>
<feature type="transmembrane region" description="Helical" evidence="7">
    <location>
        <begin position="272"/>
        <end position="291"/>
    </location>
</feature>
<feature type="transmembrane region" description="Helical" evidence="7">
    <location>
        <begin position="159"/>
        <end position="181"/>
    </location>
</feature>
<dbReference type="InterPro" id="IPR035906">
    <property type="entry name" value="MetI-like_sf"/>
</dbReference>
<feature type="transmembrane region" description="Helical" evidence="7">
    <location>
        <begin position="217"/>
        <end position="238"/>
    </location>
</feature>
<dbReference type="RefSeq" id="WP_103129541.1">
    <property type="nucleotide sequence ID" value="NZ_BFAG01000007.1"/>
</dbReference>
<evidence type="ECO:0000256" key="3">
    <source>
        <dbReference type="ARBA" id="ARBA00022475"/>
    </source>
</evidence>
<evidence type="ECO:0000256" key="5">
    <source>
        <dbReference type="ARBA" id="ARBA00022989"/>
    </source>
</evidence>